<dbReference type="InterPro" id="IPR058192">
    <property type="entry name" value="WHD_ROQ1-like"/>
</dbReference>
<evidence type="ECO:0000313" key="8">
    <source>
        <dbReference type="EMBL" id="PWA61311.1"/>
    </source>
</evidence>
<dbReference type="GO" id="GO:0007165">
    <property type="term" value="P:signal transduction"/>
    <property type="evidence" value="ECO:0007669"/>
    <property type="project" value="InterPro"/>
</dbReference>
<dbReference type="InterPro" id="IPR042197">
    <property type="entry name" value="Apaf_helical"/>
</dbReference>
<dbReference type="InterPro" id="IPR000157">
    <property type="entry name" value="TIR_dom"/>
</dbReference>
<dbReference type="Pfam" id="PF01582">
    <property type="entry name" value="TIR"/>
    <property type="match status" value="1"/>
</dbReference>
<dbReference type="PROSITE" id="PS50104">
    <property type="entry name" value="TIR"/>
    <property type="match status" value="1"/>
</dbReference>
<evidence type="ECO:0000256" key="3">
    <source>
        <dbReference type="ARBA" id="ARBA00022737"/>
    </source>
</evidence>
<reference evidence="8 9" key="1">
    <citation type="journal article" date="2018" name="Mol. Plant">
        <title>The genome of Artemisia annua provides insight into the evolution of Asteraceae family and artemisinin biosynthesis.</title>
        <authorList>
            <person name="Shen Q."/>
            <person name="Zhang L."/>
            <person name="Liao Z."/>
            <person name="Wang S."/>
            <person name="Yan T."/>
            <person name="Shi P."/>
            <person name="Liu M."/>
            <person name="Fu X."/>
            <person name="Pan Q."/>
            <person name="Wang Y."/>
            <person name="Lv Z."/>
            <person name="Lu X."/>
            <person name="Zhang F."/>
            <person name="Jiang W."/>
            <person name="Ma Y."/>
            <person name="Chen M."/>
            <person name="Hao X."/>
            <person name="Li L."/>
            <person name="Tang Y."/>
            <person name="Lv G."/>
            <person name="Zhou Y."/>
            <person name="Sun X."/>
            <person name="Brodelius P.E."/>
            <person name="Rose J.K.C."/>
            <person name="Tang K."/>
        </authorList>
    </citation>
    <scope>NUCLEOTIDE SEQUENCE [LARGE SCALE GENOMIC DNA]</scope>
    <source>
        <strain evidence="9">cv. Huhao1</strain>
        <tissue evidence="8">Leaf</tissue>
    </source>
</reference>
<evidence type="ECO:0000256" key="4">
    <source>
        <dbReference type="ARBA" id="ARBA00022801"/>
    </source>
</evidence>
<comment type="catalytic activity">
    <reaction evidence="6">
        <text>NAD(+) + H2O = ADP-D-ribose + nicotinamide + H(+)</text>
        <dbReference type="Rhea" id="RHEA:16301"/>
        <dbReference type="ChEBI" id="CHEBI:15377"/>
        <dbReference type="ChEBI" id="CHEBI:15378"/>
        <dbReference type="ChEBI" id="CHEBI:17154"/>
        <dbReference type="ChEBI" id="CHEBI:57540"/>
        <dbReference type="ChEBI" id="CHEBI:57967"/>
        <dbReference type="EC" id="3.2.2.6"/>
    </reaction>
    <physiologicalReaction direction="left-to-right" evidence="6">
        <dbReference type="Rhea" id="RHEA:16302"/>
    </physiologicalReaction>
</comment>
<dbReference type="Gene3D" id="3.40.50.300">
    <property type="entry name" value="P-loop containing nucleotide triphosphate hydrolases"/>
    <property type="match status" value="1"/>
</dbReference>
<dbReference type="GO" id="GO:0061809">
    <property type="term" value="F:NAD+ nucleosidase activity, cyclic ADP-ribose generating"/>
    <property type="evidence" value="ECO:0007669"/>
    <property type="project" value="UniProtKB-EC"/>
</dbReference>
<dbReference type="Gene3D" id="1.10.8.430">
    <property type="entry name" value="Helical domain of apoptotic protease-activating factors"/>
    <property type="match status" value="1"/>
</dbReference>
<dbReference type="InterPro" id="IPR027417">
    <property type="entry name" value="P-loop_NTPase"/>
</dbReference>
<keyword evidence="2" id="KW-0433">Leucine-rich repeat</keyword>
<dbReference type="SMART" id="SM00255">
    <property type="entry name" value="TIR"/>
    <property type="match status" value="1"/>
</dbReference>
<dbReference type="SUPFAM" id="SSF52540">
    <property type="entry name" value="P-loop containing nucleoside triphosphate hydrolases"/>
    <property type="match status" value="1"/>
</dbReference>
<dbReference type="AlphaFoldDB" id="A0A2U1MJ60"/>
<dbReference type="InterPro" id="IPR001611">
    <property type="entry name" value="Leu-rich_rpt"/>
</dbReference>
<dbReference type="SUPFAM" id="SSF52058">
    <property type="entry name" value="L domain-like"/>
    <property type="match status" value="1"/>
</dbReference>
<feature type="domain" description="TIR" evidence="7">
    <location>
        <begin position="10"/>
        <end position="189"/>
    </location>
</feature>
<protein>
    <recommendedName>
        <fullName evidence="1">ADP-ribosyl cyclase/cyclic ADP-ribose hydrolase</fullName>
        <ecNumber evidence="1">3.2.2.6</ecNumber>
    </recommendedName>
</protein>
<dbReference type="Gene3D" id="3.80.10.10">
    <property type="entry name" value="Ribonuclease Inhibitor"/>
    <property type="match status" value="2"/>
</dbReference>
<dbReference type="InterPro" id="IPR044974">
    <property type="entry name" value="Disease_R_plants"/>
</dbReference>
<keyword evidence="9" id="KW-1185">Reference proteome</keyword>
<evidence type="ECO:0000256" key="1">
    <source>
        <dbReference type="ARBA" id="ARBA00011982"/>
    </source>
</evidence>
<dbReference type="GO" id="GO:0006952">
    <property type="term" value="P:defense response"/>
    <property type="evidence" value="ECO:0007669"/>
    <property type="project" value="InterPro"/>
</dbReference>
<dbReference type="PANTHER" id="PTHR11017">
    <property type="entry name" value="LEUCINE-RICH REPEAT-CONTAINING PROTEIN"/>
    <property type="match status" value="1"/>
</dbReference>
<dbReference type="Gene3D" id="3.40.50.10140">
    <property type="entry name" value="Toll/interleukin-1 receptor homology (TIR) domain"/>
    <property type="match status" value="1"/>
</dbReference>
<dbReference type="PROSITE" id="PS51450">
    <property type="entry name" value="LRR"/>
    <property type="match status" value="1"/>
</dbReference>
<dbReference type="GO" id="GO:0043531">
    <property type="term" value="F:ADP binding"/>
    <property type="evidence" value="ECO:0007669"/>
    <property type="project" value="InterPro"/>
</dbReference>
<sequence>MATTPIPHPWKYDVFVSFRGEDIRKTFVDHLFTYFEQIRVRAFRDDTEVPKGDDISPHLYKAIEESRFLIVIFSKNYASSTWCMKELVKILECKQMGKPKHEVRIIFYDVKPDVVRHQTESYAEAFDKHKKRERPEVDEWGKALSMAVDEYEKSLSMAANLSGWDLQDTTNGFESKFIIKISKDILKMLLDLPLYVGENLVGVDILLDKLNLSRFIGSNKVNMIGICGISGIGKTTLAKAIYNLMYIHFEGSCFCEGVREEQDLTQFQMQMIEKIMKTNLNIRNVSEGAGVLKQRMSYQPVLLVLDDVDNDDQLDALACSSDWFRSGSLIIFTGKNKHLLRSHGVDEIHDMEFLDEDKSLELFYSFAFKEKYPSTGFKEVSQKVVNYVQGHPLALKVLGRFLYGKTVGQWKSALKSLKAHPNEKIPSVLRLSYNGLNRHQQDILLDIACLFLGENSDFVASILDGCNFFPVINMQVLVDKSLIMISSNNSLQMHGLIQAMAREIVREESRRLLISSNVYDILGQNEVEITEAVEVLVLSLEKFSQKVQIDAKDFALMKKLRILKIYQEEKVSERKRELKGHDVIFSGKNLDYLSNKLSLFYWHGCPFECLPSDFYPKNIVAIDLSYSNIIHFWTTPKVYPCTHMFSYLIPNDPRTYLLFFYRCQCFRRLKAMKLRYCCNLTTTPDFSEIENLEELNLEGCVNLVSVHPSIGMLRRLVVLNLRDCIRLQNFPSKQHPQRSVSLAGLRMLKDLNLSYCNLLEVSESIGGLSCLKRLYLQGNNFTSLPSLSQLSHLQTLVLDGCKELEVLPELPHSVDHLYASICTSLREVSGSSNDPFKKRFNRFRHCPKLFKNVTIDSQGSITCQGSIQQLSAFLGYVGFQTNRCEFFAQDTGLYDLDIVYPGNSIPEWFTNRSMGNHVEVDLPSDWCFNKFRGFGTCVVFKCKDPYKLKGYSVKNFDGAPLTLIDYFPVSIRDYFRDKLTGIQDSYMIWLHYTRHKWESEEVDNFVTFPFDENNEAVKGWKEAKNSVTFSFEDEDVEVKECGVRLICDEDIEQEADLSMLQDLPIPTKHGGMLNIGRCLYWSW</sequence>
<dbReference type="Pfam" id="PF00931">
    <property type="entry name" value="NB-ARC"/>
    <property type="match status" value="1"/>
</dbReference>
<dbReference type="Proteomes" id="UP000245207">
    <property type="component" value="Unassembled WGS sequence"/>
</dbReference>
<dbReference type="OrthoDB" id="1357022at2759"/>
<evidence type="ECO:0000259" key="7">
    <source>
        <dbReference type="PROSITE" id="PS50104"/>
    </source>
</evidence>
<dbReference type="Pfam" id="PF20160">
    <property type="entry name" value="C-JID"/>
    <property type="match status" value="1"/>
</dbReference>
<dbReference type="FunFam" id="3.40.50.10140:FF:000007">
    <property type="entry name" value="Disease resistance protein (TIR-NBS-LRR class)"/>
    <property type="match status" value="1"/>
</dbReference>
<evidence type="ECO:0000256" key="5">
    <source>
        <dbReference type="ARBA" id="ARBA00023027"/>
    </source>
</evidence>
<keyword evidence="4" id="KW-0378">Hydrolase</keyword>
<proteinExistence type="predicted"/>
<evidence type="ECO:0000256" key="6">
    <source>
        <dbReference type="ARBA" id="ARBA00047304"/>
    </source>
</evidence>
<dbReference type="PRINTS" id="PR00364">
    <property type="entry name" value="DISEASERSIST"/>
</dbReference>
<dbReference type="PANTHER" id="PTHR11017:SF573">
    <property type="entry name" value="ADP-RIBOSYL CYCLASE_CYCLIC ADP-RIBOSE HYDROLASE"/>
    <property type="match status" value="1"/>
</dbReference>
<dbReference type="EMBL" id="PKPP01005134">
    <property type="protein sequence ID" value="PWA61311.1"/>
    <property type="molecule type" value="Genomic_DNA"/>
</dbReference>
<organism evidence="8 9">
    <name type="scientific">Artemisia annua</name>
    <name type="common">Sweet wormwood</name>
    <dbReference type="NCBI Taxonomy" id="35608"/>
    <lineage>
        <taxon>Eukaryota</taxon>
        <taxon>Viridiplantae</taxon>
        <taxon>Streptophyta</taxon>
        <taxon>Embryophyta</taxon>
        <taxon>Tracheophyta</taxon>
        <taxon>Spermatophyta</taxon>
        <taxon>Magnoliopsida</taxon>
        <taxon>eudicotyledons</taxon>
        <taxon>Gunneridae</taxon>
        <taxon>Pentapetalae</taxon>
        <taxon>asterids</taxon>
        <taxon>campanulids</taxon>
        <taxon>Asterales</taxon>
        <taxon>Asteraceae</taxon>
        <taxon>Asteroideae</taxon>
        <taxon>Anthemideae</taxon>
        <taxon>Artemisiinae</taxon>
        <taxon>Artemisia</taxon>
    </lineage>
</organism>
<gene>
    <name evidence="8" type="ORF">CTI12_AA223170</name>
</gene>
<name>A0A2U1MJ60_ARTAN</name>
<keyword evidence="3" id="KW-0677">Repeat</keyword>
<comment type="caution">
    <text evidence="8">The sequence shown here is derived from an EMBL/GenBank/DDBJ whole genome shotgun (WGS) entry which is preliminary data.</text>
</comment>
<dbReference type="SUPFAM" id="SSF52200">
    <property type="entry name" value="Toll/Interleukin receptor TIR domain"/>
    <property type="match status" value="1"/>
</dbReference>
<dbReference type="Pfam" id="PF23282">
    <property type="entry name" value="WHD_ROQ1"/>
    <property type="match status" value="1"/>
</dbReference>
<dbReference type="InterPro" id="IPR045344">
    <property type="entry name" value="C-JID"/>
</dbReference>
<accession>A0A2U1MJ60</accession>
<dbReference type="InterPro" id="IPR002182">
    <property type="entry name" value="NB-ARC"/>
</dbReference>
<dbReference type="InterPro" id="IPR032675">
    <property type="entry name" value="LRR_dom_sf"/>
</dbReference>
<dbReference type="EC" id="3.2.2.6" evidence="1"/>
<keyword evidence="5" id="KW-0520">NAD</keyword>
<dbReference type="SMART" id="SM00382">
    <property type="entry name" value="AAA"/>
    <property type="match status" value="1"/>
</dbReference>
<dbReference type="InterPro" id="IPR035897">
    <property type="entry name" value="Toll_tir_struct_dom_sf"/>
</dbReference>
<evidence type="ECO:0000313" key="9">
    <source>
        <dbReference type="Proteomes" id="UP000245207"/>
    </source>
</evidence>
<evidence type="ECO:0000256" key="2">
    <source>
        <dbReference type="ARBA" id="ARBA00022614"/>
    </source>
</evidence>
<dbReference type="InterPro" id="IPR003593">
    <property type="entry name" value="AAA+_ATPase"/>
</dbReference>